<organism evidence="11 12">
    <name type="scientific">Naematelia encephala</name>
    <dbReference type="NCBI Taxonomy" id="71784"/>
    <lineage>
        <taxon>Eukaryota</taxon>
        <taxon>Fungi</taxon>
        <taxon>Dikarya</taxon>
        <taxon>Basidiomycota</taxon>
        <taxon>Agaricomycotina</taxon>
        <taxon>Tremellomycetes</taxon>
        <taxon>Tremellales</taxon>
        <taxon>Naemateliaceae</taxon>
        <taxon>Naematelia</taxon>
    </lineage>
</organism>
<evidence type="ECO:0000256" key="5">
    <source>
        <dbReference type="ARBA" id="ARBA00023136"/>
    </source>
</evidence>
<dbReference type="Proteomes" id="UP000193986">
    <property type="component" value="Unassembled WGS sequence"/>
</dbReference>
<dbReference type="STRING" id="71784.A0A1Y2AUD0"/>
<feature type="compositionally biased region" description="Basic residues" evidence="7">
    <location>
        <begin position="28"/>
        <end position="39"/>
    </location>
</feature>
<evidence type="ECO:0000256" key="4">
    <source>
        <dbReference type="ARBA" id="ARBA00023034"/>
    </source>
</evidence>
<dbReference type="Pfam" id="PF24598">
    <property type="entry name" value="DOP1_C"/>
    <property type="match status" value="1"/>
</dbReference>
<sequence>MAEPLLTPLSEAGPSSTPQSRAASPSRHALRRPASHGRLARLMVPGRSRSSSVASQKEANVTVYADEISNSGRTTPEQRRRTGKAAAASLLASDAKYKKFAAQVDRCLQSFESVNEWADFISFLSRLLKTLQTPSPAYSEIPRKLVVAKRLAQCLNPALPSGVHQRALDVYAYIFSMIGAEGLKRDLLIWSSGLFPFFQFAATSVRPILISIYDAYYLPLGEDLRPATKALMLALLPGMEEETGDFFDKILALLSRLCDAVSAPFFYQNMFLVLISTPSTRLAALNFLARKLPKPPESGIDHGMMIRGVAAVLEDENALVRRSGLDMLLRLLRLDGEIMRGADEKDRDLLFRATTDVVLQRDLSLSRRVYTWLLGSDETSEQQIVYLQQNALSDLVRCLEADMRSTDLPDRQKPFKIFLALLDKWEIGRVLSDHLAIPALRAIKASLEDSTNESRDELLTTASAVYEAIEPLVIWRAFYDHVSESQYTDLMSWTLAAIPQHDEEIVDGFLPVLLQRILRMEASQIPVELASLLLRAIPASSFAKSPNAEDEEDEVASLIYTKGQVTTETISRVQVEVLPQIVKSIFKISEIMLQSRTLPYTVVEILHMVSSLIDLEAAALGAINLQQWTNIALEGLSKMSSFASIDAVVSAILKASRCPIIKPSLDVSQDNIIEPILDALFRYLRPEAAPYHVRAVELLWDYNQLAEIHTLENVIARRMSARIGKAEAFDAFGVLWKLTHDSMLPGEIFNVPVFTLIDALGSSDPDLQRTAETWMRCNLKSYFRVLDPILSRLLEQHVFDDLNYTRYLLDSIATLFRFGGQGLSKSCQSTEVSKSAHSTFVERAASFSQSHSVYLDLLVGLLIKSLSISRPSGMLGLTTRVQASALEVLQILVSRGDISFSSLEQLKAALLVKLDIAIQARHLTLQSKMLHLFHSAIGAFADISRGHRKSASTNTTEKGSSNGDAEYQDFDAALVQLIIDGVSSPANRPVLQHWVDFVLMTVPQLQHRQDLLYSLCECFSEQLRFTMVKLRDGYAIASSRDFTLAITDAEPTMLMNVLERLLLLAAATLTRRSEDGGAKQPEGGSRLLGMMSGVFIADTSERAQTPRDDGASYIFDSVQALLVVWTVTEESSITGPTSTSRAQYFTKIRERARKVLEKLFKTQSAATVVSCIQVWASNSSDTSDTAVFDCIDTLTPSAQRVIEIVSESVNGRQSRLSSGETFTDQAFMTFLEAYILRLEAPIAVQIWSTVFGFARELLGSAGTPSAKAELYPLLRCLTTLARTVSTTSALEDRRLRRELQDTYAKVLDIVVATASRINDAPIWKRGSTDANHHQPNGSQVQDESKELYNYIAYAIIPSLRTFLVDQDRVNAACSSITQSIVMPAFRQQRVDVKILHILLEMTKIPSATKAWRLQVGDAFNDSRFFRMSPKISNLWRPLIGALMDSDKERFGELLSRITAAPSANIFTNREQEMISRSLNLRRLSFLLLAGERNHYLTQLPLIQEKLVEILRTNVVSPRVHSEVYLCLRVLMCRIGAQHLTNFWPVILAELLRVFESTMDAPPPDGHESLQLVLAACKFLDLLLVIQSEDFQIHQWMFVTDTTDAAYPPEDCYPEAIMDRLSEILSEHQHSTAAHPTLLSDDAVNENEESDGIRRPRLGGIKALQSLYQLQPFFARASIDTFEGVYANHGVDWEAVEDGLSGEIFEGS</sequence>
<dbReference type="InterPro" id="IPR016024">
    <property type="entry name" value="ARM-type_fold"/>
</dbReference>
<dbReference type="OrthoDB" id="297643at2759"/>
<proteinExistence type="inferred from homology"/>
<keyword evidence="5" id="KW-0472">Membrane</keyword>
<feature type="domain" description="DOP1-like middle TPR" evidence="9">
    <location>
        <begin position="386"/>
        <end position="554"/>
    </location>
</feature>
<dbReference type="InterPro" id="IPR007249">
    <property type="entry name" value="DOP1_N"/>
</dbReference>
<evidence type="ECO:0000313" key="12">
    <source>
        <dbReference type="Proteomes" id="UP000193986"/>
    </source>
</evidence>
<evidence type="ECO:0000259" key="10">
    <source>
        <dbReference type="Pfam" id="PF24598"/>
    </source>
</evidence>
<accession>A0A1Y2AUD0</accession>
<dbReference type="GO" id="GO:0000139">
    <property type="term" value="C:Golgi membrane"/>
    <property type="evidence" value="ECO:0007669"/>
    <property type="project" value="UniProtKB-SubCell"/>
</dbReference>
<feature type="compositionally biased region" description="Polar residues" evidence="7">
    <location>
        <begin position="13"/>
        <end position="23"/>
    </location>
</feature>
<keyword evidence="4" id="KW-0333">Golgi apparatus</keyword>
<gene>
    <name evidence="11" type="ORF">BCR39DRAFT_542881</name>
</gene>
<dbReference type="InterPro" id="IPR040314">
    <property type="entry name" value="DOP1"/>
</dbReference>
<dbReference type="PANTHER" id="PTHR14042:SF24">
    <property type="entry name" value="PROTEIN DOPEY-1 HOMOLOG"/>
    <property type="match status" value="1"/>
</dbReference>
<reference evidence="11 12" key="1">
    <citation type="submission" date="2016-07" db="EMBL/GenBank/DDBJ databases">
        <title>Pervasive Adenine N6-methylation of Active Genes in Fungi.</title>
        <authorList>
            <consortium name="DOE Joint Genome Institute"/>
            <person name="Mondo S.J."/>
            <person name="Dannebaum R.O."/>
            <person name="Kuo R.C."/>
            <person name="Labutti K."/>
            <person name="Haridas S."/>
            <person name="Kuo A."/>
            <person name="Salamov A."/>
            <person name="Ahrendt S.R."/>
            <person name="Lipzen A."/>
            <person name="Sullivan W."/>
            <person name="Andreopoulos W.B."/>
            <person name="Clum A."/>
            <person name="Lindquist E."/>
            <person name="Daum C."/>
            <person name="Ramamoorthy G.K."/>
            <person name="Gryganskyi A."/>
            <person name="Culley D."/>
            <person name="Magnuson J.K."/>
            <person name="James T.Y."/>
            <person name="O'Malley M.A."/>
            <person name="Stajich J.E."/>
            <person name="Spatafora J.W."/>
            <person name="Visel A."/>
            <person name="Grigoriev I.V."/>
        </authorList>
    </citation>
    <scope>NUCLEOTIDE SEQUENCE [LARGE SCALE GENOMIC DNA]</scope>
    <source>
        <strain evidence="11 12">68-887.2</strain>
    </source>
</reference>
<dbReference type="PANTHER" id="PTHR14042">
    <property type="entry name" value="DOPEY-RELATED"/>
    <property type="match status" value="1"/>
</dbReference>
<protein>
    <submittedName>
        <fullName evidence="11">Dopey, N-terminal-domain-containing protein</fullName>
    </submittedName>
</protein>
<dbReference type="SUPFAM" id="SSF48371">
    <property type="entry name" value="ARM repeat"/>
    <property type="match status" value="2"/>
</dbReference>
<keyword evidence="3" id="KW-0653">Protein transport</keyword>
<evidence type="ECO:0000256" key="6">
    <source>
        <dbReference type="ARBA" id="ARBA00046326"/>
    </source>
</evidence>
<dbReference type="Pfam" id="PF24597">
    <property type="entry name" value="TPR_DOP1_M"/>
    <property type="match status" value="1"/>
</dbReference>
<evidence type="ECO:0000256" key="7">
    <source>
        <dbReference type="SAM" id="MobiDB-lite"/>
    </source>
</evidence>
<dbReference type="EMBL" id="MCFC01000053">
    <property type="protein sequence ID" value="ORY25817.1"/>
    <property type="molecule type" value="Genomic_DNA"/>
</dbReference>
<comment type="caution">
    <text evidence="11">The sequence shown here is derived from an EMBL/GenBank/DDBJ whole genome shotgun (WGS) entry which is preliminary data.</text>
</comment>
<comment type="similarity">
    <text evidence="6">Belongs to the DOP1 family.</text>
</comment>
<dbReference type="GO" id="GO:0005768">
    <property type="term" value="C:endosome"/>
    <property type="evidence" value="ECO:0007669"/>
    <property type="project" value="TreeGrafter"/>
</dbReference>
<evidence type="ECO:0000313" key="11">
    <source>
        <dbReference type="EMBL" id="ORY25817.1"/>
    </source>
</evidence>
<feature type="domain" description="DOP1 N-terminal" evidence="8">
    <location>
        <begin position="94"/>
        <end position="377"/>
    </location>
</feature>
<dbReference type="GO" id="GO:0005829">
    <property type="term" value="C:cytosol"/>
    <property type="evidence" value="ECO:0007669"/>
    <property type="project" value="GOC"/>
</dbReference>
<feature type="region of interest" description="Disordered" evidence="7">
    <location>
        <begin position="1"/>
        <end position="39"/>
    </location>
</feature>
<dbReference type="Pfam" id="PF04118">
    <property type="entry name" value="Dopey_N"/>
    <property type="match status" value="1"/>
</dbReference>
<feature type="domain" description="DOP1-like C-terminal" evidence="10">
    <location>
        <begin position="1230"/>
        <end position="1686"/>
    </location>
</feature>
<dbReference type="FunCoup" id="A0A1Y2AUD0">
    <property type="interactions" value="124"/>
</dbReference>
<evidence type="ECO:0000256" key="1">
    <source>
        <dbReference type="ARBA" id="ARBA00004395"/>
    </source>
</evidence>
<dbReference type="InterPro" id="IPR056457">
    <property type="entry name" value="DOP1_C"/>
</dbReference>
<evidence type="ECO:0000259" key="8">
    <source>
        <dbReference type="Pfam" id="PF04118"/>
    </source>
</evidence>
<keyword evidence="12" id="KW-1185">Reference proteome</keyword>
<evidence type="ECO:0000259" key="9">
    <source>
        <dbReference type="Pfam" id="PF24597"/>
    </source>
</evidence>
<keyword evidence="2" id="KW-0813">Transport</keyword>
<name>A0A1Y2AUD0_9TREE</name>
<dbReference type="GO" id="GO:0006895">
    <property type="term" value="P:Golgi to endosome transport"/>
    <property type="evidence" value="ECO:0007669"/>
    <property type="project" value="InterPro"/>
</dbReference>
<evidence type="ECO:0000256" key="2">
    <source>
        <dbReference type="ARBA" id="ARBA00022448"/>
    </source>
</evidence>
<dbReference type="InParanoid" id="A0A1Y2AUD0"/>
<dbReference type="InterPro" id="IPR056458">
    <property type="entry name" value="TPR_DOP1_M"/>
</dbReference>
<dbReference type="GO" id="GO:0005802">
    <property type="term" value="C:trans-Golgi network"/>
    <property type="evidence" value="ECO:0007669"/>
    <property type="project" value="TreeGrafter"/>
</dbReference>
<comment type="subcellular location">
    <subcellularLocation>
        <location evidence="1">Golgi apparatus membrane</location>
        <topology evidence="1">Peripheral membrane protein</topology>
    </subcellularLocation>
</comment>
<evidence type="ECO:0000256" key="3">
    <source>
        <dbReference type="ARBA" id="ARBA00022927"/>
    </source>
</evidence>
<dbReference type="GO" id="GO:0015031">
    <property type="term" value="P:protein transport"/>
    <property type="evidence" value="ECO:0007669"/>
    <property type="project" value="UniProtKB-KW"/>
</dbReference>